<dbReference type="PANTHER" id="PTHR11709:SF87">
    <property type="entry name" value="LACCASE"/>
    <property type="match status" value="1"/>
</dbReference>
<proteinExistence type="inferred from homology"/>
<sequence length="584" mass="63895">MKSLISLIVLFGTNAACSYGASSCQTVNQPATSDIPCTNGPSTRACWKDGFSIDTDFDTQFPITGNTVSYYLKLTNTTCNPDGHGERVCLLVNDQYPGPTIRASWGDIVQVTVENALQHNGTSIHFHGVRQFNSNGEDGVNGVTECALAPNHTKTYTFQATQFGTGWYHSHFSDQYGDGVIGPIVFEGPASANYDIDLGPYMLNEWYYMTTFQASSLALANLQNPNPGPAQAPPISNNILINGTNKDAEGNGKYNQVSIVAGKRYLLRLINSSVDQFFRVSLDNHTMQVVAADFCPVKPVYTKTLLMNVAQRYDVIIDANQPPGNYWFRVSSATECVSLNHGQGLAVWTYEGVEPQTPTTTGNPTEGGCVEPSYLAPYWDQPVPSSSFASTAQTLNVSLTNQVITNGGDSVFVWALGNSSLNLDLGQPTLSYIMDGNSNYPNEYNVIPTVSEGGWNYWIVQQTARSPPIPHPVHLHGHDFFVLGQGIGEFDISGAQLNWDTPVRRDTATMPAGGWLALAFTSDNPGAWLMHCHTSFHVSEGFAIQFLESPSRILMPNRTAYDQVCNAWKEYRPTAYYKKVDSGV</sequence>
<feature type="signal peptide" evidence="10">
    <location>
        <begin position="1"/>
        <end position="20"/>
    </location>
</feature>
<evidence type="ECO:0000256" key="9">
    <source>
        <dbReference type="ARBA" id="ARBA00023185"/>
    </source>
</evidence>
<evidence type="ECO:0000256" key="4">
    <source>
        <dbReference type="ARBA" id="ARBA00012297"/>
    </source>
</evidence>
<evidence type="ECO:0000256" key="6">
    <source>
        <dbReference type="ARBA" id="ARBA00023002"/>
    </source>
</evidence>
<keyword evidence="5" id="KW-0479">Metal-binding</keyword>
<accession>A0A6A6PF19</accession>
<dbReference type="InterPro" id="IPR011706">
    <property type="entry name" value="Cu-oxidase_C"/>
</dbReference>
<comment type="catalytic activity">
    <reaction evidence="1">
        <text>4 hydroquinone + O2 = 4 benzosemiquinone + 2 H2O</text>
        <dbReference type="Rhea" id="RHEA:11276"/>
        <dbReference type="ChEBI" id="CHEBI:15377"/>
        <dbReference type="ChEBI" id="CHEBI:15379"/>
        <dbReference type="ChEBI" id="CHEBI:17594"/>
        <dbReference type="ChEBI" id="CHEBI:17977"/>
        <dbReference type="EC" id="1.10.3.2"/>
    </reaction>
</comment>
<dbReference type="Gene3D" id="2.60.40.420">
    <property type="entry name" value="Cupredoxins - blue copper proteins"/>
    <property type="match status" value="3"/>
</dbReference>
<dbReference type="Proteomes" id="UP000799767">
    <property type="component" value="Unassembled WGS sequence"/>
</dbReference>
<evidence type="ECO:0000259" key="11">
    <source>
        <dbReference type="Pfam" id="PF00394"/>
    </source>
</evidence>
<comment type="cofactor">
    <cofactor evidence="2">
        <name>Cu cation</name>
        <dbReference type="ChEBI" id="CHEBI:23378"/>
    </cofactor>
</comment>
<dbReference type="InterPro" id="IPR001117">
    <property type="entry name" value="Cu-oxidase_2nd"/>
</dbReference>
<feature type="chain" id="PRO_5025421164" description="laccase" evidence="10">
    <location>
        <begin position="21"/>
        <end position="584"/>
    </location>
</feature>
<keyword evidence="8" id="KW-0325">Glycoprotein</keyword>
<evidence type="ECO:0000313" key="15">
    <source>
        <dbReference type="Proteomes" id="UP000799767"/>
    </source>
</evidence>
<feature type="domain" description="Plastocyanin-like" evidence="11">
    <location>
        <begin position="201"/>
        <end position="352"/>
    </location>
</feature>
<keyword evidence="6" id="KW-0560">Oxidoreductase</keyword>
<evidence type="ECO:0000256" key="5">
    <source>
        <dbReference type="ARBA" id="ARBA00022723"/>
    </source>
</evidence>
<dbReference type="AlphaFoldDB" id="A0A6A6PF19"/>
<organism evidence="14 15">
    <name type="scientific">Neohortaea acidophila</name>
    <dbReference type="NCBI Taxonomy" id="245834"/>
    <lineage>
        <taxon>Eukaryota</taxon>
        <taxon>Fungi</taxon>
        <taxon>Dikarya</taxon>
        <taxon>Ascomycota</taxon>
        <taxon>Pezizomycotina</taxon>
        <taxon>Dothideomycetes</taxon>
        <taxon>Dothideomycetidae</taxon>
        <taxon>Mycosphaerellales</taxon>
        <taxon>Teratosphaeriaceae</taxon>
        <taxon>Neohortaea</taxon>
    </lineage>
</organism>
<dbReference type="EMBL" id="MU001644">
    <property type="protein sequence ID" value="KAF2478530.1"/>
    <property type="molecule type" value="Genomic_DNA"/>
</dbReference>
<dbReference type="EC" id="1.10.3.2" evidence="4"/>
<evidence type="ECO:0000259" key="13">
    <source>
        <dbReference type="Pfam" id="PF07732"/>
    </source>
</evidence>
<dbReference type="OrthoDB" id="2121828at2759"/>
<dbReference type="RefSeq" id="XP_033585100.1">
    <property type="nucleotide sequence ID" value="XM_033738570.1"/>
</dbReference>
<evidence type="ECO:0000256" key="1">
    <source>
        <dbReference type="ARBA" id="ARBA00000349"/>
    </source>
</evidence>
<dbReference type="GO" id="GO:0052716">
    <property type="term" value="F:hydroquinone:oxygen oxidoreductase activity"/>
    <property type="evidence" value="ECO:0007669"/>
    <property type="project" value="UniProtKB-EC"/>
</dbReference>
<dbReference type="InterPro" id="IPR045087">
    <property type="entry name" value="Cu-oxidase_fam"/>
</dbReference>
<dbReference type="InterPro" id="IPR008972">
    <property type="entry name" value="Cupredoxin"/>
</dbReference>
<dbReference type="Pfam" id="PF07732">
    <property type="entry name" value="Cu-oxidase_3"/>
    <property type="match status" value="1"/>
</dbReference>
<dbReference type="CDD" id="cd13880">
    <property type="entry name" value="CuRO_2_MaLCC_like"/>
    <property type="match status" value="1"/>
</dbReference>
<evidence type="ECO:0000256" key="3">
    <source>
        <dbReference type="ARBA" id="ARBA00010609"/>
    </source>
</evidence>
<dbReference type="Pfam" id="PF07731">
    <property type="entry name" value="Cu-oxidase_2"/>
    <property type="match status" value="1"/>
</dbReference>
<feature type="domain" description="Plastocyanin-like" evidence="12">
    <location>
        <begin position="431"/>
        <end position="551"/>
    </location>
</feature>
<evidence type="ECO:0000259" key="12">
    <source>
        <dbReference type="Pfam" id="PF07731"/>
    </source>
</evidence>
<dbReference type="GeneID" id="54479572"/>
<dbReference type="GO" id="GO:0046274">
    <property type="term" value="P:lignin catabolic process"/>
    <property type="evidence" value="ECO:0007669"/>
    <property type="project" value="UniProtKB-KW"/>
</dbReference>
<evidence type="ECO:0000256" key="8">
    <source>
        <dbReference type="ARBA" id="ARBA00023180"/>
    </source>
</evidence>
<dbReference type="SUPFAM" id="SSF49503">
    <property type="entry name" value="Cupredoxins"/>
    <property type="match status" value="3"/>
</dbReference>
<evidence type="ECO:0000313" key="14">
    <source>
        <dbReference type="EMBL" id="KAF2478530.1"/>
    </source>
</evidence>
<dbReference type="Pfam" id="PF00394">
    <property type="entry name" value="Cu-oxidase"/>
    <property type="match status" value="1"/>
</dbReference>
<dbReference type="FunFam" id="2.60.40.420:FF:000021">
    <property type="entry name" value="Extracellular dihydrogeodin oxidase/laccase"/>
    <property type="match status" value="1"/>
</dbReference>
<evidence type="ECO:0000256" key="2">
    <source>
        <dbReference type="ARBA" id="ARBA00001935"/>
    </source>
</evidence>
<dbReference type="InterPro" id="IPR011707">
    <property type="entry name" value="Cu-oxidase-like_N"/>
</dbReference>
<dbReference type="CDD" id="cd13854">
    <property type="entry name" value="CuRO_1_MaLCC_like"/>
    <property type="match status" value="1"/>
</dbReference>
<dbReference type="CDD" id="cd13901">
    <property type="entry name" value="CuRO_3_MaLCC_like"/>
    <property type="match status" value="1"/>
</dbReference>
<dbReference type="PROSITE" id="PS51257">
    <property type="entry name" value="PROKAR_LIPOPROTEIN"/>
    <property type="match status" value="1"/>
</dbReference>
<evidence type="ECO:0000256" key="7">
    <source>
        <dbReference type="ARBA" id="ARBA00023008"/>
    </source>
</evidence>
<evidence type="ECO:0000256" key="10">
    <source>
        <dbReference type="SAM" id="SignalP"/>
    </source>
</evidence>
<feature type="domain" description="Plastocyanin-like" evidence="13">
    <location>
        <begin position="74"/>
        <end position="189"/>
    </location>
</feature>
<dbReference type="FunFam" id="2.60.40.420:FF:000045">
    <property type="entry name" value="Laccase 2"/>
    <property type="match status" value="1"/>
</dbReference>
<protein>
    <recommendedName>
        <fullName evidence="4">laccase</fullName>
        <ecNumber evidence="4">1.10.3.2</ecNumber>
    </recommendedName>
</protein>
<dbReference type="GO" id="GO:0005507">
    <property type="term" value="F:copper ion binding"/>
    <property type="evidence" value="ECO:0007669"/>
    <property type="project" value="InterPro"/>
</dbReference>
<comment type="similarity">
    <text evidence="3">Belongs to the multicopper oxidase family.</text>
</comment>
<dbReference type="PANTHER" id="PTHR11709">
    <property type="entry name" value="MULTI-COPPER OXIDASE"/>
    <property type="match status" value="1"/>
</dbReference>
<gene>
    <name evidence="14" type="ORF">BDY17DRAFT_62864</name>
</gene>
<name>A0A6A6PF19_9PEZI</name>
<keyword evidence="10" id="KW-0732">Signal</keyword>
<keyword evidence="7" id="KW-0186">Copper</keyword>
<keyword evidence="9" id="KW-0439">Lignin degradation</keyword>
<reference evidence="14" key="1">
    <citation type="journal article" date="2020" name="Stud. Mycol.">
        <title>101 Dothideomycetes genomes: a test case for predicting lifestyles and emergence of pathogens.</title>
        <authorList>
            <person name="Haridas S."/>
            <person name="Albert R."/>
            <person name="Binder M."/>
            <person name="Bloem J."/>
            <person name="Labutti K."/>
            <person name="Salamov A."/>
            <person name="Andreopoulos B."/>
            <person name="Baker S."/>
            <person name="Barry K."/>
            <person name="Bills G."/>
            <person name="Bluhm B."/>
            <person name="Cannon C."/>
            <person name="Castanera R."/>
            <person name="Culley D."/>
            <person name="Daum C."/>
            <person name="Ezra D."/>
            <person name="Gonzalez J."/>
            <person name="Henrissat B."/>
            <person name="Kuo A."/>
            <person name="Liang C."/>
            <person name="Lipzen A."/>
            <person name="Lutzoni F."/>
            <person name="Magnuson J."/>
            <person name="Mondo S."/>
            <person name="Nolan M."/>
            <person name="Ohm R."/>
            <person name="Pangilinan J."/>
            <person name="Park H.-J."/>
            <person name="Ramirez L."/>
            <person name="Alfaro M."/>
            <person name="Sun H."/>
            <person name="Tritt A."/>
            <person name="Yoshinaga Y."/>
            <person name="Zwiers L.-H."/>
            <person name="Turgeon B."/>
            <person name="Goodwin S."/>
            <person name="Spatafora J."/>
            <person name="Crous P."/>
            <person name="Grigoriev I."/>
        </authorList>
    </citation>
    <scope>NUCLEOTIDE SEQUENCE</scope>
    <source>
        <strain evidence="14">CBS 113389</strain>
    </source>
</reference>
<keyword evidence="15" id="KW-1185">Reference proteome</keyword>